<feature type="compositionally biased region" description="Basic and acidic residues" evidence="1">
    <location>
        <begin position="1"/>
        <end position="15"/>
    </location>
</feature>
<dbReference type="EMBL" id="JAGYPF010000005">
    <property type="protein sequence ID" value="MBS4216147.1"/>
    <property type="molecule type" value="Genomic_DNA"/>
</dbReference>
<organism evidence="2 3">
    <name type="scientific">Neobacillus rhizophilus</name>
    <dbReference type="NCBI Taxonomy" id="2833579"/>
    <lineage>
        <taxon>Bacteria</taxon>
        <taxon>Bacillati</taxon>
        <taxon>Bacillota</taxon>
        <taxon>Bacilli</taxon>
        <taxon>Bacillales</taxon>
        <taxon>Bacillaceae</taxon>
        <taxon>Neobacillus</taxon>
    </lineage>
</organism>
<dbReference type="RefSeq" id="WP_213120634.1">
    <property type="nucleotide sequence ID" value="NZ_JAGYPF010000005.1"/>
</dbReference>
<evidence type="ECO:0000313" key="2">
    <source>
        <dbReference type="EMBL" id="MBS4216147.1"/>
    </source>
</evidence>
<name>A0A942YXM1_9BACI</name>
<evidence type="ECO:0000256" key="1">
    <source>
        <dbReference type="SAM" id="MobiDB-lite"/>
    </source>
</evidence>
<gene>
    <name evidence="2" type="ORF">KHA99_27360</name>
</gene>
<proteinExistence type="predicted"/>
<keyword evidence="3" id="KW-1185">Reference proteome</keyword>
<feature type="compositionally biased region" description="Polar residues" evidence="1">
    <location>
        <begin position="17"/>
        <end position="27"/>
    </location>
</feature>
<evidence type="ECO:0000313" key="3">
    <source>
        <dbReference type="Proteomes" id="UP000679749"/>
    </source>
</evidence>
<sequence length="45" mass="5083">MNSNPLKKENDKEFVDSSVQDQLINSTDSDKTPEFDELGTPLNEI</sequence>
<feature type="region of interest" description="Disordered" evidence="1">
    <location>
        <begin position="1"/>
        <end position="45"/>
    </location>
</feature>
<dbReference type="Proteomes" id="UP000679749">
    <property type="component" value="Unassembled WGS sequence"/>
</dbReference>
<reference evidence="2" key="1">
    <citation type="submission" date="2021-05" db="EMBL/GenBank/DDBJ databases">
        <title>Novel Bacillus species.</title>
        <authorList>
            <person name="Liu G."/>
        </authorList>
    </citation>
    <scope>NUCLEOTIDE SEQUENCE</scope>
    <source>
        <strain evidence="2">FJAT-49825</strain>
    </source>
</reference>
<accession>A0A942YXM1</accession>
<dbReference type="AlphaFoldDB" id="A0A942YXM1"/>
<protein>
    <submittedName>
        <fullName evidence="2">Uncharacterized protein</fullName>
    </submittedName>
</protein>
<comment type="caution">
    <text evidence="2">The sequence shown here is derived from an EMBL/GenBank/DDBJ whole genome shotgun (WGS) entry which is preliminary data.</text>
</comment>